<dbReference type="SUPFAM" id="SSF48264">
    <property type="entry name" value="Cytochrome P450"/>
    <property type="match status" value="1"/>
</dbReference>
<evidence type="ECO:0000256" key="2">
    <source>
        <dbReference type="ARBA" id="ARBA00010617"/>
    </source>
</evidence>
<keyword evidence="10" id="KW-1185">Reference proteome</keyword>
<dbReference type="FunFam" id="1.10.630.10:FF:000036">
    <property type="entry name" value="CYtochrome P450 family"/>
    <property type="match status" value="1"/>
</dbReference>
<dbReference type="InterPro" id="IPR017972">
    <property type="entry name" value="Cyt_P450_CS"/>
</dbReference>
<dbReference type="EMBL" id="JAZGQO010000007">
    <property type="protein sequence ID" value="KAK6182987.1"/>
    <property type="molecule type" value="Genomic_DNA"/>
</dbReference>
<dbReference type="Proteomes" id="UP001347796">
    <property type="component" value="Unassembled WGS sequence"/>
</dbReference>
<keyword evidence="6 8" id="KW-0503">Monooxygenase</keyword>
<dbReference type="GO" id="GO:0008395">
    <property type="term" value="F:steroid hydroxylase activity"/>
    <property type="evidence" value="ECO:0007669"/>
    <property type="project" value="TreeGrafter"/>
</dbReference>
<evidence type="ECO:0000256" key="3">
    <source>
        <dbReference type="ARBA" id="ARBA00022723"/>
    </source>
</evidence>
<keyword evidence="4 8" id="KW-0560">Oxidoreductase</keyword>
<dbReference type="InterPro" id="IPR002401">
    <property type="entry name" value="Cyt_P450_E_grp-I"/>
</dbReference>
<evidence type="ECO:0000256" key="6">
    <source>
        <dbReference type="ARBA" id="ARBA00023033"/>
    </source>
</evidence>
<feature type="binding site" description="axial binding residue" evidence="7">
    <location>
        <position position="449"/>
    </location>
    <ligand>
        <name>heme</name>
        <dbReference type="ChEBI" id="CHEBI:30413"/>
    </ligand>
    <ligandPart>
        <name>Fe</name>
        <dbReference type="ChEBI" id="CHEBI:18248"/>
    </ligandPart>
</feature>
<dbReference type="PRINTS" id="PR00385">
    <property type="entry name" value="P450"/>
</dbReference>
<dbReference type="GO" id="GO:0006082">
    <property type="term" value="P:organic acid metabolic process"/>
    <property type="evidence" value="ECO:0007669"/>
    <property type="project" value="TreeGrafter"/>
</dbReference>
<dbReference type="PROSITE" id="PS00086">
    <property type="entry name" value="CYTOCHROME_P450"/>
    <property type="match status" value="1"/>
</dbReference>
<gene>
    <name evidence="9" type="ORF">SNE40_010546</name>
</gene>
<dbReference type="PRINTS" id="PR00463">
    <property type="entry name" value="EP450I"/>
</dbReference>
<evidence type="ECO:0008006" key="11">
    <source>
        <dbReference type="Google" id="ProtNLM"/>
    </source>
</evidence>
<proteinExistence type="inferred from homology"/>
<reference evidence="9 10" key="1">
    <citation type="submission" date="2024-01" db="EMBL/GenBank/DDBJ databases">
        <title>The genome of the rayed Mediterranean limpet Patella caerulea (Linnaeus, 1758).</title>
        <authorList>
            <person name="Anh-Thu Weber A."/>
            <person name="Halstead-Nussloch G."/>
        </authorList>
    </citation>
    <scope>NUCLEOTIDE SEQUENCE [LARGE SCALE GENOMIC DNA]</scope>
    <source>
        <strain evidence="9">AATW-2023a</strain>
        <tissue evidence="9">Whole specimen</tissue>
    </source>
</reference>
<comment type="similarity">
    <text evidence="2 8">Belongs to the cytochrome P450 family.</text>
</comment>
<dbReference type="GO" id="GO:0020037">
    <property type="term" value="F:heme binding"/>
    <property type="evidence" value="ECO:0007669"/>
    <property type="project" value="InterPro"/>
</dbReference>
<organism evidence="9 10">
    <name type="scientific">Patella caerulea</name>
    <name type="common">Rayed Mediterranean limpet</name>
    <dbReference type="NCBI Taxonomy" id="87958"/>
    <lineage>
        <taxon>Eukaryota</taxon>
        <taxon>Metazoa</taxon>
        <taxon>Spiralia</taxon>
        <taxon>Lophotrochozoa</taxon>
        <taxon>Mollusca</taxon>
        <taxon>Gastropoda</taxon>
        <taxon>Patellogastropoda</taxon>
        <taxon>Patelloidea</taxon>
        <taxon>Patellidae</taxon>
        <taxon>Patella</taxon>
    </lineage>
</organism>
<dbReference type="Pfam" id="PF00067">
    <property type="entry name" value="p450"/>
    <property type="match status" value="1"/>
</dbReference>
<evidence type="ECO:0000256" key="7">
    <source>
        <dbReference type="PIRSR" id="PIRSR602401-1"/>
    </source>
</evidence>
<keyword evidence="5 7" id="KW-0408">Iron</keyword>
<evidence type="ECO:0000313" key="10">
    <source>
        <dbReference type="Proteomes" id="UP001347796"/>
    </source>
</evidence>
<evidence type="ECO:0000256" key="1">
    <source>
        <dbReference type="ARBA" id="ARBA00001971"/>
    </source>
</evidence>
<dbReference type="GO" id="GO:0005506">
    <property type="term" value="F:iron ion binding"/>
    <property type="evidence" value="ECO:0007669"/>
    <property type="project" value="InterPro"/>
</dbReference>
<protein>
    <recommendedName>
        <fullName evidence="11">Cytochrome P450</fullName>
    </recommendedName>
</protein>
<dbReference type="InterPro" id="IPR050182">
    <property type="entry name" value="Cytochrome_P450_fam2"/>
</dbReference>
<name>A0AAN8JQP3_PATCE</name>
<dbReference type="PANTHER" id="PTHR24300:SF403">
    <property type="entry name" value="CYTOCHROME P450 306A1"/>
    <property type="match status" value="1"/>
</dbReference>
<dbReference type="GO" id="GO:0006805">
    <property type="term" value="P:xenobiotic metabolic process"/>
    <property type="evidence" value="ECO:0007669"/>
    <property type="project" value="TreeGrafter"/>
</dbReference>
<keyword evidence="3 7" id="KW-0479">Metal-binding</keyword>
<evidence type="ECO:0000256" key="5">
    <source>
        <dbReference type="ARBA" id="ARBA00023004"/>
    </source>
</evidence>
<keyword evidence="7 8" id="KW-0349">Heme</keyword>
<accession>A0AAN8JQP3</accession>
<dbReference type="InterPro" id="IPR036396">
    <property type="entry name" value="Cyt_P450_sf"/>
</dbReference>
<dbReference type="AlphaFoldDB" id="A0AAN8JQP3"/>
<dbReference type="Gene3D" id="1.10.630.10">
    <property type="entry name" value="Cytochrome P450"/>
    <property type="match status" value="1"/>
</dbReference>
<dbReference type="PANTHER" id="PTHR24300">
    <property type="entry name" value="CYTOCHROME P450 508A4-RELATED"/>
    <property type="match status" value="1"/>
</dbReference>
<evidence type="ECO:0000256" key="4">
    <source>
        <dbReference type="ARBA" id="ARBA00023002"/>
    </source>
</evidence>
<dbReference type="GO" id="GO:0005737">
    <property type="term" value="C:cytoplasm"/>
    <property type="evidence" value="ECO:0007669"/>
    <property type="project" value="TreeGrafter"/>
</dbReference>
<evidence type="ECO:0000313" key="9">
    <source>
        <dbReference type="EMBL" id="KAK6182987.1"/>
    </source>
</evidence>
<dbReference type="InterPro" id="IPR001128">
    <property type="entry name" value="Cyt_P450"/>
</dbReference>
<comment type="caution">
    <text evidence="9">The sequence shown here is derived from an EMBL/GenBank/DDBJ whole genome shotgun (WGS) entry which is preliminary data.</text>
</comment>
<evidence type="ECO:0000256" key="8">
    <source>
        <dbReference type="RuleBase" id="RU000461"/>
    </source>
</evidence>
<sequence>MNSMWEIASSYMDATTILIAFVFLLIIGYVLSKQERSGIPPGPSYWPIVGNMLDMKLTFAGKRHKYFEQLQAKYGDVFRIYFGSQLLIVLNDFDSVDEAFVKQKDVFSIRPAKKLWSVNRAIQNGKGVIWSNGQEWKDARRMALHTLRDLGVGKSTLEERIKDETNVVLDFLFKSEGTSFCAHDIMMKATTNIISSVVFGKRYHYDDPGFLQIMEVIDAGFKSDGPFSPINEFPQLRFMPFVASKFLAITTAVEQAAQFISKRVEEHKHAFSKNNINDFIDVCLDIGENSESSSISEGCLRRTILDLFLAGSDTTATTLDWALLFMILNPEVQKKCQEEIDDVVGDSRMVGWSDKSEMPYNEATLLEVQRLGNTIPASLPHTASRDTVVKGYLIPEGSLVYANMYACHLDSRYWNEPLEFKPERFLDETGKVSKNNASFMPFSTGPRICAGEPLARMELFLFFTNVLQRFSLSTPSSETPSANGICGLSLSPPPYRVQAKRR</sequence>
<dbReference type="GO" id="GO:0016712">
    <property type="term" value="F:oxidoreductase activity, acting on paired donors, with incorporation or reduction of molecular oxygen, reduced flavin or flavoprotein as one donor, and incorporation of one atom of oxygen"/>
    <property type="evidence" value="ECO:0007669"/>
    <property type="project" value="TreeGrafter"/>
</dbReference>
<comment type="cofactor">
    <cofactor evidence="1 7">
        <name>heme</name>
        <dbReference type="ChEBI" id="CHEBI:30413"/>
    </cofactor>
</comment>